<name>A0ABZ2AJU8_9BACT</name>
<reference evidence="1" key="1">
    <citation type="submission" date="2024-01" db="EMBL/GenBank/DDBJ databases">
        <title>Complete genome sequence of Mycoplasma gateae strain 3700.</title>
        <authorList>
            <person name="Spergser J."/>
        </authorList>
    </citation>
    <scope>NUCLEOTIDE SEQUENCE [LARGE SCALE GENOMIC DNA]</scope>
    <source>
        <strain evidence="1">3700</strain>
    </source>
</reference>
<evidence type="ECO:0000313" key="2">
    <source>
        <dbReference type="Proteomes" id="UP001431935"/>
    </source>
</evidence>
<evidence type="ECO:0000313" key="1">
    <source>
        <dbReference type="EMBL" id="WVN21278.1"/>
    </source>
</evidence>
<proteinExistence type="predicted"/>
<dbReference type="EMBL" id="CP143578">
    <property type="protein sequence ID" value="WVN21278.1"/>
    <property type="molecule type" value="Genomic_DNA"/>
</dbReference>
<dbReference type="Proteomes" id="UP001431935">
    <property type="component" value="Chromosome"/>
</dbReference>
<dbReference type="RefSeq" id="WP_330463317.1">
    <property type="nucleotide sequence ID" value="NZ_CP143578.1"/>
</dbReference>
<keyword evidence="2" id="KW-1185">Reference proteome</keyword>
<sequence length="54" mass="6873">MKYKKELYKFVIMNLKRKKLNYKNHFKLIKKIIFWNPENLLKARNKEINYEIKK</sequence>
<protein>
    <submittedName>
        <fullName evidence="1">Uncharacterized protein</fullName>
    </submittedName>
</protein>
<accession>A0ABZ2AJU8</accession>
<organism evidence="1 2">
    <name type="scientific">Metamycoplasma gateae</name>
    <dbReference type="NCBI Taxonomy" id="35769"/>
    <lineage>
        <taxon>Bacteria</taxon>
        <taxon>Bacillati</taxon>
        <taxon>Mycoplasmatota</taxon>
        <taxon>Mycoplasmoidales</taxon>
        <taxon>Metamycoplasmataceae</taxon>
        <taxon>Metamycoplasma</taxon>
    </lineage>
</organism>
<gene>
    <name evidence="1" type="ORF">V2E26_02575</name>
</gene>